<gene>
    <name evidence="1" type="primary">3</name>
    <name evidence="1" type="ORF">SEA_FINKLE_3</name>
</gene>
<dbReference type="RefSeq" id="YP_010754316.1">
    <property type="nucleotide sequence ID" value="NC_073459.1"/>
</dbReference>
<organism evidence="1 2">
    <name type="scientific">Gordonia phage Finkle</name>
    <dbReference type="NCBI Taxonomy" id="2926099"/>
    <lineage>
        <taxon>Viruses</taxon>
        <taxon>Duplodnaviria</taxon>
        <taxon>Heunggongvirae</taxon>
        <taxon>Uroviricota</taxon>
        <taxon>Caudoviricetes</taxon>
        <taxon>Finkelvirus</taxon>
        <taxon>Finkelvirus finkel</taxon>
    </lineage>
</organism>
<dbReference type="KEGG" id="vg:80018905"/>
<sequence length="423" mass="46403">MADPRPIPASPAVREKGYVVPDEGLSGLTFEDWTQGEQVPELRWPRNLPILARMEREDSRVQSLLAAIELPIMQTTWRVDPNGAPDEVVEFVSKNMGLPIVGEAGDADPLPRARGRFSWSQHLAWMLNGVNVFGHSVFEQMYRYDEASGKFWLHKLAPRPQHTIESFETARDGGLISVVQKEAHSGQTAKLPVKRLVVYTRNMLPGQWQGRSLLRSAYKNWLLKDELIRIQAVAIRRNGMGVPVGTSPEGATQEEVDALGAIAQRYRGGENSGVGLPPGSDLKLLGVQGNLPDIQRAIEYHDKSIALAGLAHFLNLSGGGSYALASVQENTFVQSLQSFGESQRDTANSHVIEDLVDINFGPDVQSPRLVFDAIGSQQDATASALKLLVDAELLSPDVLTEQALRQRLNLPPLAPETTSEEDA</sequence>
<evidence type="ECO:0000313" key="1">
    <source>
        <dbReference type="EMBL" id="UTN92922.1"/>
    </source>
</evidence>
<dbReference type="EMBL" id="ON456347">
    <property type="protein sequence ID" value="UTN92922.1"/>
    <property type="molecule type" value="Genomic_DNA"/>
</dbReference>
<dbReference type="GeneID" id="80018905"/>
<reference evidence="1" key="1">
    <citation type="submission" date="2022-05" db="EMBL/GenBank/DDBJ databases">
        <authorList>
            <person name="Ashby S."/>
            <person name="Bressette G."/>
            <person name="Brown S."/>
            <person name="Charles S."/>
            <person name="Neely M.N."/>
            <person name="Molloy S.D."/>
            <person name="Garlena R.A."/>
            <person name="Russell D.A."/>
            <person name="Jacobs-Sera D."/>
            <person name="Hatfull G.F."/>
        </authorList>
    </citation>
    <scope>NUCLEOTIDE SEQUENCE</scope>
</reference>
<dbReference type="Proteomes" id="UP001060355">
    <property type="component" value="Segment"/>
</dbReference>
<proteinExistence type="predicted"/>
<accession>A0A9E7NIM1</accession>
<dbReference type="InterPro" id="IPR009279">
    <property type="entry name" value="Portal_Mu"/>
</dbReference>
<keyword evidence="2" id="KW-1185">Reference proteome</keyword>
<evidence type="ECO:0000313" key="2">
    <source>
        <dbReference type="Proteomes" id="UP001060355"/>
    </source>
</evidence>
<dbReference type="Pfam" id="PF06074">
    <property type="entry name" value="Portal_Mu"/>
    <property type="match status" value="1"/>
</dbReference>
<name>A0A9E7NIM1_9CAUD</name>
<protein>
    <submittedName>
        <fullName evidence="1">Portal protein</fullName>
    </submittedName>
</protein>